<dbReference type="PROSITE" id="PS50088">
    <property type="entry name" value="ANK_REPEAT"/>
    <property type="match status" value="1"/>
</dbReference>
<evidence type="ECO:0000313" key="6">
    <source>
        <dbReference type="Proteomes" id="UP000663829"/>
    </source>
</evidence>
<dbReference type="OrthoDB" id="4735278at2759"/>
<dbReference type="PANTHER" id="PTHR24173:SF74">
    <property type="entry name" value="ANKYRIN REPEAT DOMAIN-CONTAINING PROTEIN 16"/>
    <property type="match status" value="1"/>
</dbReference>
<dbReference type="PROSITE" id="PS51996">
    <property type="entry name" value="TR_MART"/>
    <property type="match status" value="1"/>
</dbReference>
<dbReference type="SMART" id="SM00248">
    <property type="entry name" value="ANK"/>
    <property type="match status" value="2"/>
</dbReference>
<dbReference type="AlphaFoldDB" id="A0A814SB10"/>
<dbReference type="Gene3D" id="1.25.40.20">
    <property type="entry name" value="Ankyrin repeat-containing domain"/>
    <property type="match status" value="1"/>
</dbReference>
<protein>
    <submittedName>
        <fullName evidence="4">Uncharacterized protein</fullName>
    </submittedName>
</protein>
<evidence type="ECO:0000256" key="1">
    <source>
        <dbReference type="ARBA" id="ARBA00022737"/>
    </source>
</evidence>
<keyword evidence="1" id="KW-0677">Repeat</keyword>
<dbReference type="Gene3D" id="3.90.176.10">
    <property type="entry name" value="Toxin ADP-ribosyltransferase, Chain A, domain 1"/>
    <property type="match status" value="1"/>
</dbReference>
<dbReference type="Proteomes" id="UP000663829">
    <property type="component" value="Unassembled WGS sequence"/>
</dbReference>
<evidence type="ECO:0000313" key="5">
    <source>
        <dbReference type="EMBL" id="CAF3908624.1"/>
    </source>
</evidence>
<accession>A0A814SB10</accession>
<dbReference type="Pfam" id="PF13857">
    <property type="entry name" value="Ank_5"/>
    <property type="match status" value="1"/>
</dbReference>
<keyword evidence="2 3" id="KW-0040">ANK repeat</keyword>
<evidence type="ECO:0000256" key="3">
    <source>
        <dbReference type="PROSITE-ProRule" id="PRU00023"/>
    </source>
</evidence>
<feature type="repeat" description="ANK" evidence="3">
    <location>
        <begin position="58"/>
        <end position="90"/>
    </location>
</feature>
<sequence length="789" mass="90072">MNMCTGRKKKNKIITPLAEDIDYELSGLYRACRDNNINQVERLLKRLKLDEINRIEPNGSTSLHVACHYNRAEIVRMLLKRGADRFIRNRHHNLTPFEEATDPVVRGMFYLLHDSELCIRPDGTIPWTIIKNHFTWDNIRAMKLYLEHILCIHGLVTMLNHLRKYYLPHLDLSKKREQVERLFDQAIVERSSVPIIRAYTLSEFSRKANEHLANALSQRIQIDPERNSRTTCAYYLASIITFTSDKELPPTSFDTYRGIVMTKDEIRKYHRDDIIVNTAIVSTSKDRHVALMFASEGVEQSLRRNEKMDRLVQVGVVFRYRFLPGSTRTMVVKHVSEFQEEREVLIRPMSTFKVENLRPSISTSGRVIAVDMIEFDPNAADKGNLYRPTQTNNDAELEDMLSNFEYSPQNELNTISKYPCVTGKDSNQAVTSMSDDYAPVTTDRGPSTLEPEDAKCQAEIVVDYFEADPPVFRAISSAPKEEPAERPREIVKETVIPQSNTAVSSYEAAARRREIVEETTKSQLYAAFSSYETAEHPREIVKETVTPQSNAAVSSYEAAARRREIVEETTKPQLYAAFSSYETAEHPREIVKETVIPQSNAAVSSYEAAARRREIVEETTKSQLYAAFSSYETTEHPREIVKETVIPQSNAAVSSYEAAARPREIIEGTIKRQLYTAFSYYEDVSAVPVTHSNSAKKQDLILDDLSTADLITIIRRLSREIDGNNKNSLTSFHNSTDDALNSLSNRANTNEIIMRLLDQNEMLIKTLCNNYEHKQKQSPSNRSSTSSKS</sequence>
<dbReference type="EMBL" id="CAJNOQ010006714">
    <property type="protein sequence ID" value="CAF1145032.1"/>
    <property type="molecule type" value="Genomic_DNA"/>
</dbReference>
<dbReference type="InterPro" id="IPR036770">
    <property type="entry name" value="Ankyrin_rpt-contain_sf"/>
</dbReference>
<proteinExistence type="predicted"/>
<gene>
    <name evidence="4" type="ORF">GPM918_LOCUS20884</name>
    <name evidence="5" type="ORF">SRO942_LOCUS20879</name>
</gene>
<dbReference type="InterPro" id="IPR002110">
    <property type="entry name" value="Ankyrin_rpt"/>
</dbReference>
<evidence type="ECO:0000256" key="2">
    <source>
        <dbReference type="ARBA" id="ARBA00023043"/>
    </source>
</evidence>
<dbReference type="EMBL" id="CAJOBC010006713">
    <property type="protein sequence ID" value="CAF3908624.1"/>
    <property type="molecule type" value="Genomic_DNA"/>
</dbReference>
<reference evidence="4" key="1">
    <citation type="submission" date="2021-02" db="EMBL/GenBank/DDBJ databases">
        <authorList>
            <person name="Nowell W R."/>
        </authorList>
    </citation>
    <scope>NUCLEOTIDE SEQUENCE</scope>
</reference>
<dbReference type="Proteomes" id="UP000681722">
    <property type="component" value="Unassembled WGS sequence"/>
</dbReference>
<dbReference type="PANTHER" id="PTHR24173">
    <property type="entry name" value="ANKYRIN REPEAT CONTAINING"/>
    <property type="match status" value="1"/>
</dbReference>
<evidence type="ECO:0000313" key="4">
    <source>
        <dbReference type="EMBL" id="CAF1145032.1"/>
    </source>
</evidence>
<comment type="caution">
    <text evidence="4">The sequence shown here is derived from an EMBL/GenBank/DDBJ whole genome shotgun (WGS) entry which is preliminary data.</text>
</comment>
<dbReference type="PROSITE" id="PS50297">
    <property type="entry name" value="ANK_REP_REGION"/>
    <property type="match status" value="1"/>
</dbReference>
<name>A0A814SB10_9BILA</name>
<keyword evidence="6" id="KW-1185">Reference proteome</keyword>
<dbReference type="SUPFAM" id="SSF48403">
    <property type="entry name" value="Ankyrin repeat"/>
    <property type="match status" value="1"/>
</dbReference>
<organism evidence="4 6">
    <name type="scientific">Didymodactylos carnosus</name>
    <dbReference type="NCBI Taxonomy" id="1234261"/>
    <lineage>
        <taxon>Eukaryota</taxon>
        <taxon>Metazoa</taxon>
        <taxon>Spiralia</taxon>
        <taxon>Gnathifera</taxon>
        <taxon>Rotifera</taxon>
        <taxon>Eurotatoria</taxon>
        <taxon>Bdelloidea</taxon>
        <taxon>Philodinida</taxon>
        <taxon>Philodinidae</taxon>
        <taxon>Didymodactylos</taxon>
    </lineage>
</organism>
<dbReference type="SUPFAM" id="SSF56399">
    <property type="entry name" value="ADP-ribosylation"/>
    <property type="match status" value="1"/>
</dbReference>